<dbReference type="CDD" id="cd01949">
    <property type="entry name" value="GGDEF"/>
    <property type="match status" value="1"/>
</dbReference>
<sequence>MAKRVLYSTILTVFVGLFFSFLAAMSLYQSEQQSIEHEIQKDVENAALSLGRELNIGIELMYALRNQLLMNEDINENAFINLSQVVMDRHPNIHAMEWAEVVNENDRELYEAEAALEFALFEIVELSEEGNLVSAVSRSRYFPVRYVHPYENNQNVMGFDLASRPLMKDALEMSWYRGVPIATPAIRLKREFEDHSAFLMLLPVFFGDPETDADREEALRGFLVALFDVSDIFDLAINNTVKESINLELVDKGLSEQSGVIYSNVVDLAQPPVEALRYESEPIFFAGREWLLRGTPSASYVHSRMSIVPHLIFFIGVLIFSLLAYLLYMLQYRAMTIQRRVDEKTRELRDANKKLEKLSKSDGLTGYYNRDYFKLIVEAEVRRSQRDNLFISLMIIEIDQMSKYNTKHGRVAGDKAIRLIGAAISDTLKRPGDLLARYSGETFAVLLPNTKDGAPMAEACIEAVQKLRLPFDKEEGPAIISISIGGVTVQEAKSLDAAKVLAYGEVALGKVVAEGRGTYNWVYVPETIQPPGGGC</sequence>
<comment type="catalytic activity">
    <reaction evidence="6">
        <text>2 GTP = 3',3'-c-di-GMP + 2 diphosphate</text>
        <dbReference type="Rhea" id="RHEA:24898"/>
        <dbReference type="ChEBI" id="CHEBI:33019"/>
        <dbReference type="ChEBI" id="CHEBI:37565"/>
        <dbReference type="ChEBI" id="CHEBI:58805"/>
        <dbReference type="EC" id="2.7.7.65"/>
    </reaction>
</comment>
<dbReference type="EMBL" id="JAALDL010000002">
    <property type="protein sequence ID" value="NGN96950.1"/>
    <property type="molecule type" value="Genomic_DNA"/>
</dbReference>
<evidence type="ECO:0000256" key="5">
    <source>
        <dbReference type="ARBA" id="ARBA00023136"/>
    </source>
</evidence>
<dbReference type="Pfam" id="PF03924">
    <property type="entry name" value="CHASE"/>
    <property type="match status" value="1"/>
</dbReference>
<evidence type="ECO:0000256" key="4">
    <source>
        <dbReference type="ARBA" id="ARBA00022989"/>
    </source>
</evidence>
<comment type="caution">
    <text evidence="11">The sequence shown here is derived from an EMBL/GenBank/DDBJ whole genome shotgun (WGS) entry which is preliminary data.</text>
</comment>
<feature type="transmembrane region" description="Helical" evidence="8">
    <location>
        <begin position="307"/>
        <end position="330"/>
    </location>
</feature>
<name>A0A6M1R9X1_9GAMM</name>
<dbReference type="GO" id="GO:0052621">
    <property type="term" value="F:diguanylate cyclase activity"/>
    <property type="evidence" value="ECO:0007669"/>
    <property type="project" value="UniProtKB-EC"/>
</dbReference>
<feature type="coiled-coil region" evidence="7">
    <location>
        <begin position="334"/>
        <end position="361"/>
    </location>
</feature>
<keyword evidence="3 8" id="KW-0812">Transmembrane</keyword>
<evidence type="ECO:0000256" key="2">
    <source>
        <dbReference type="ARBA" id="ARBA00012528"/>
    </source>
</evidence>
<keyword evidence="5 8" id="KW-0472">Membrane</keyword>
<dbReference type="InterPro" id="IPR043128">
    <property type="entry name" value="Rev_trsase/Diguanyl_cyclase"/>
</dbReference>
<dbReference type="GO" id="GO:0043709">
    <property type="term" value="P:cell adhesion involved in single-species biofilm formation"/>
    <property type="evidence" value="ECO:0007669"/>
    <property type="project" value="TreeGrafter"/>
</dbReference>
<proteinExistence type="predicted"/>
<accession>A0A6M1R9X1</accession>
<dbReference type="SUPFAM" id="SSF55073">
    <property type="entry name" value="Nucleotide cyclase"/>
    <property type="match status" value="1"/>
</dbReference>
<dbReference type="InterPro" id="IPR029787">
    <property type="entry name" value="Nucleotide_cyclase"/>
</dbReference>
<keyword evidence="12" id="KW-1185">Reference proteome</keyword>
<evidence type="ECO:0000259" key="9">
    <source>
        <dbReference type="PROSITE" id="PS50839"/>
    </source>
</evidence>
<dbReference type="InterPro" id="IPR006189">
    <property type="entry name" value="CHASE_dom"/>
</dbReference>
<evidence type="ECO:0000256" key="3">
    <source>
        <dbReference type="ARBA" id="ARBA00022692"/>
    </source>
</evidence>
<dbReference type="PROSITE" id="PS50839">
    <property type="entry name" value="CHASE"/>
    <property type="match status" value="1"/>
</dbReference>
<evidence type="ECO:0000259" key="10">
    <source>
        <dbReference type="PROSITE" id="PS50887"/>
    </source>
</evidence>
<dbReference type="AlphaFoldDB" id="A0A6M1R9X1"/>
<evidence type="ECO:0000313" key="12">
    <source>
        <dbReference type="Proteomes" id="UP000473008"/>
    </source>
</evidence>
<protein>
    <recommendedName>
        <fullName evidence="2">diguanylate cyclase</fullName>
        <ecNumber evidence="2">2.7.7.65</ecNumber>
    </recommendedName>
</protein>
<feature type="domain" description="GGDEF" evidence="10">
    <location>
        <begin position="389"/>
        <end position="524"/>
    </location>
</feature>
<evidence type="ECO:0000256" key="7">
    <source>
        <dbReference type="SAM" id="Coils"/>
    </source>
</evidence>
<feature type="transmembrane region" description="Helical" evidence="8">
    <location>
        <begin position="5"/>
        <end position="28"/>
    </location>
</feature>
<dbReference type="PROSITE" id="PS50887">
    <property type="entry name" value="GGDEF"/>
    <property type="match status" value="1"/>
</dbReference>
<dbReference type="PANTHER" id="PTHR45138">
    <property type="entry name" value="REGULATORY COMPONENTS OF SENSORY TRANSDUCTION SYSTEM"/>
    <property type="match status" value="1"/>
</dbReference>
<keyword evidence="7" id="KW-0175">Coiled coil</keyword>
<dbReference type="InterPro" id="IPR000160">
    <property type="entry name" value="GGDEF_dom"/>
</dbReference>
<keyword evidence="4 8" id="KW-1133">Transmembrane helix</keyword>
<dbReference type="GO" id="GO:1902201">
    <property type="term" value="P:negative regulation of bacterial-type flagellum-dependent cell motility"/>
    <property type="evidence" value="ECO:0007669"/>
    <property type="project" value="TreeGrafter"/>
</dbReference>
<dbReference type="PANTHER" id="PTHR45138:SF9">
    <property type="entry name" value="DIGUANYLATE CYCLASE DGCM-RELATED"/>
    <property type="match status" value="1"/>
</dbReference>
<organism evidence="11 12">
    <name type="scientific">Grimontia sedimenti</name>
    <dbReference type="NCBI Taxonomy" id="2711294"/>
    <lineage>
        <taxon>Bacteria</taxon>
        <taxon>Pseudomonadati</taxon>
        <taxon>Pseudomonadota</taxon>
        <taxon>Gammaproteobacteria</taxon>
        <taxon>Vibrionales</taxon>
        <taxon>Vibrionaceae</taxon>
        <taxon>Grimontia</taxon>
    </lineage>
</organism>
<dbReference type="EC" id="2.7.7.65" evidence="2"/>
<evidence type="ECO:0000313" key="11">
    <source>
        <dbReference type="EMBL" id="NGN96950.1"/>
    </source>
</evidence>
<dbReference type="InterPro" id="IPR050469">
    <property type="entry name" value="Diguanylate_Cyclase"/>
</dbReference>
<comment type="subcellular location">
    <subcellularLocation>
        <location evidence="1">Membrane</location>
    </subcellularLocation>
</comment>
<dbReference type="Pfam" id="PF00990">
    <property type="entry name" value="GGDEF"/>
    <property type="match status" value="1"/>
</dbReference>
<feature type="domain" description="CHASE" evidence="9">
    <location>
        <begin position="70"/>
        <end position="293"/>
    </location>
</feature>
<dbReference type="GO" id="GO:0007165">
    <property type="term" value="P:signal transduction"/>
    <property type="evidence" value="ECO:0007669"/>
    <property type="project" value="UniProtKB-ARBA"/>
</dbReference>
<dbReference type="NCBIfam" id="TIGR00254">
    <property type="entry name" value="GGDEF"/>
    <property type="match status" value="1"/>
</dbReference>
<dbReference type="GO" id="GO:0005886">
    <property type="term" value="C:plasma membrane"/>
    <property type="evidence" value="ECO:0007669"/>
    <property type="project" value="TreeGrafter"/>
</dbReference>
<dbReference type="Gene3D" id="3.30.70.270">
    <property type="match status" value="1"/>
</dbReference>
<dbReference type="SMART" id="SM00267">
    <property type="entry name" value="GGDEF"/>
    <property type="match status" value="1"/>
</dbReference>
<dbReference type="Gene3D" id="3.30.450.350">
    <property type="entry name" value="CHASE domain"/>
    <property type="match status" value="1"/>
</dbReference>
<dbReference type="Proteomes" id="UP000473008">
    <property type="component" value="Unassembled WGS sequence"/>
</dbReference>
<evidence type="ECO:0000256" key="8">
    <source>
        <dbReference type="SAM" id="Phobius"/>
    </source>
</evidence>
<gene>
    <name evidence="11" type="ORF">G5S52_04570</name>
</gene>
<reference evidence="11 12" key="1">
    <citation type="submission" date="2020-02" db="EMBL/GenBank/DDBJ databases">
        <title>The draft genome of Grimontia sedimenta sp. nov., isolated from benthic sediments near coral reefs south of Kuwait.</title>
        <authorList>
            <person name="Mahmoud H.M."/>
            <person name="Jose L."/>
            <person name="Eapen S."/>
        </authorList>
    </citation>
    <scope>NUCLEOTIDE SEQUENCE [LARGE SCALE GENOMIC DNA]</scope>
    <source>
        <strain evidence="11 12">S25</strain>
    </source>
</reference>
<dbReference type="SMART" id="SM01079">
    <property type="entry name" value="CHASE"/>
    <property type="match status" value="1"/>
</dbReference>
<evidence type="ECO:0000256" key="1">
    <source>
        <dbReference type="ARBA" id="ARBA00004370"/>
    </source>
</evidence>
<evidence type="ECO:0000256" key="6">
    <source>
        <dbReference type="ARBA" id="ARBA00034247"/>
    </source>
</evidence>
<dbReference type="InterPro" id="IPR042240">
    <property type="entry name" value="CHASE_sf"/>
</dbReference>